<dbReference type="GO" id="GO:0008395">
    <property type="term" value="F:steroid hydroxylase activity"/>
    <property type="evidence" value="ECO:0007669"/>
    <property type="project" value="TreeGrafter"/>
</dbReference>
<dbReference type="SUPFAM" id="SSF48264">
    <property type="entry name" value="Cytochrome P450"/>
    <property type="match status" value="1"/>
</dbReference>
<proteinExistence type="inferred from homology"/>
<dbReference type="GO" id="GO:0016705">
    <property type="term" value="F:oxidoreductase activity, acting on paired donors, with incorporation or reduction of molecular oxygen"/>
    <property type="evidence" value="ECO:0007669"/>
    <property type="project" value="InterPro"/>
</dbReference>
<dbReference type="PANTHER" id="PTHR24304">
    <property type="entry name" value="CYTOCHROME P450 FAMILY 7"/>
    <property type="match status" value="1"/>
</dbReference>
<evidence type="ECO:0000313" key="9">
    <source>
        <dbReference type="Proteomes" id="UP000249619"/>
    </source>
</evidence>
<gene>
    <name evidence="8" type="ORF">DDE83_004072</name>
</gene>
<protein>
    <submittedName>
        <fullName evidence="8">Cytochrome p450</fullName>
    </submittedName>
</protein>
<dbReference type="STRING" id="183478.A0A364N680"/>
<keyword evidence="9" id="KW-1185">Reference proteome</keyword>
<reference evidence="9" key="1">
    <citation type="submission" date="2018-05" db="EMBL/GenBank/DDBJ databases">
        <title>Draft genome sequence of Stemphylium lycopersici strain CIDEFI 213.</title>
        <authorList>
            <person name="Medina R."/>
            <person name="Franco M.E.E."/>
            <person name="Lucentini C.G."/>
            <person name="Saparrat M.C.N."/>
            <person name="Balatti P.A."/>
        </authorList>
    </citation>
    <scope>NUCLEOTIDE SEQUENCE [LARGE SCALE GENOMIC DNA]</scope>
    <source>
        <strain evidence="9">CIDEFI 213</strain>
    </source>
</reference>
<evidence type="ECO:0000256" key="1">
    <source>
        <dbReference type="ARBA" id="ARBA00001971"/>
    </source>
</evidence>
<organism evidence="8 9">
    <name type="scientific">Stemphylium lycopersici</name>
    <name type="common">Tomato gray leaf spot disease fungus</name>
    <name type="synonym">Thyrospora lycopersici</name>
    <dbReference type="NCBI Taxonomy" id="183478"/>
    <lineage>
        <taxon>Eukaryota</taxon>
        <taxon>Fungi</taxon>
        <taxon>Dikarya</taxon>
        <taxon>Ascomycota</taxon>
        <taxon>Pezizomycotina</taxon>
        <taxon>Dothideomycetes</taxon>
        <taxon>Pleosporomycetidae</taxon>
        <taxon>Pleosporales</taxon>
        <taxon>Pleosporineae</taxon>
        <taxon>Pleosporaceae</taxon>
        <taxon>Stemphylium</taxon>
    </lineage>
</organism>
<evidence type="ECO:0000256" key="4">
    <source>
        <dbReference type="ARBA" id="ARBA00022723"/>
    </source>
</evidence>
<dbReference type="InterPro" id="IPR050529">
    <property type="entry name" value="CYP450_sterol_14alpha_dmase"/>
</dbReference>
<dbReference type="EMBL" id="QGDH01000049">
    <property type="protein sequence ID" value="RAR12540.1"/>
    <property type="molecule type" value="Genomic_DNA"/>
</dbReference>
<comment type="similarity">
    <text evidence="2 7">Belongs to the cytochrome P450 family.</text>
</comment>
<accession>A0A364N680</accession>
<dbReference type="PRINTS" id="PR00465">
    <property type="entry name" value="EP450IV"/>
</dbReference>
<dbReference type="PROSITE" id="PS00086">
    <property type="entry name" value="CYTOCHROME_P450"/>
    <property type="match status" value="1"/>
</dbReference>
<keyword evidence="7" id="KW-0503">Monooxygenase</keyword>
<comment type="caution">
    <text evidence="8">The sequence shown here is derived from an EMBL/GenBank/DDBJ whole genome shotgun (WGS) entry which is preliminary data.</text>
</comment>
<dbReference type="InterPro" id="IPR001128">
    <property type="entry name" value="Cyt_P450"/>
</dbReference>
<dbReference type="GO" id="GO:0020037">
    <property type="term" value="F:heme binding"/>
    <property type="evidence" value="ECO:0007669"/>
    <property type="project" value="InterPro"/>
</dbReference>
<feature type="binding site" description="axial binding residue" evidence="6">
    <location>
        <position position="495"/>
    </location>
    <ligand>
        <name>heme</name>
        <dbReference type="ChEBI" id="CHEBI:30413"/>
    </ligand>
    <ligandPart>
        <name>Fe</name>
        <dbReference type="ChEBI" id="CHEBI:18248"/>
    </ligandPart>
</feature>
<dbReference type="Pfam" id="PF00067">
    <property type="entry name" value="p450"/>
    <property type="match status" value="1"/>
</dbReference>
<evidence type="ECO:0000256" key="6">
    <source>
        <dbReference type="PIRSR" id="PIRSR602403-1"/>
    </source>
</evidence>
<dbReference type="Gene3D" id="1.10.630.10">
    <property type="entry name" value="Cytochrome P450"/>
    <property type="match status" value="1"/>
</dbReference>
<name>A0A364N680_STELY</name>
<evidence type="ECO:0000256" key="5">
    <source>
        <dbReference type="ARBA" id="ARBA00023004"/>
    </source>
</evidence>
<dbReference type="InterPro" id="IPR036396">
    <property type="entry name" value="Cyt_P450_sf"/>
</dbReference>
<comment type="cofactor">
    <cofactor evidence="1 6">
        <name>heme</name>
        <dbReference type="ChEBI" id="CHEBI:30413"/>
    </cofactor>
</comment>
<dbReference type="PANTHER" id="PTHR24304:SF2">
    <property type="entry name" value="24-HYDROXYCHOLESTEROL 7-ALPHA-HYDROXYLASE"/>
    <property type="match status" value="1"/>
</dbReference>
<keyword evidence="7" id="KW-0560">Oxidoreductase</keyword>
<keyword evidence="3 6" id="KW-0349">Heme</keyword>
<keyword evidence="5 6" id="KW-0408">Iron</keyword>
<dbReference type="InterPro" id="IPR017972">
    <property type="entry name" value="Cyt_P450_CS"/>
</dbReference>
<dbReference type="AlphaFoldDB" id="A0A364N680"/>
<dbReference type="GO" id="GO:0005506">
    <property type="term" value="F:iron ion binding"/>
    <property type="evidence" value="ECO:0007669"/>
    <property type="project" value="InterPro"/>
</dbReference>
<dbReference type="InterPro" id="IPR002403">
    <property type="entry name" value="Cyt_P450_E_grp-IV"/>
</dbReference>
<sequence>MASNVTQVADSHSLALALALALETLRHSFIAQSLLTVLAICVCTRFLSSHWFQSVKYGSGRNVTPPTLPYWIPGLRHALSMAYDSKAFLAKCLNKYGDGSPFFLDGAGQKMLIVLDPEHVKGVLNSSQDLDPNPFIHDKIMGALMASPQAAIDYYNSEDSNTDHIQTTHIRQHTTGSNLGMLDKRLFDTLKASIEESMKTTARDEWKEIPDLFAFLQHHVTHAIATTLLGSSLIASYPGIVDDLWIHIEATDQFFMGLPRFVIPKAYAARDRILSNIGSWTAKSEDLRRQNKVNTTWDPVAGSGLLQEREALYGAMPGHGVEGRSAQTLGLLYGGTSLTVPVTFWYLFETLRNPDLRARVSALIDGHANPESSTYNFMQLTTRPLLQSLHAETTRLYSSNLAVRQVTADVYALDDKYTIAKGTQVFLVNKYSGQFEPGWAQTRPQALTRPLETFWAERFLVSNSAAAEPNEKRERFSDAGLTGTWTSFGGGEHKCPGRHFARNIGIVTLAVFMGDFEVQVAETCDMDHVVPSPRSKAFGTVTPKSRVAARIRRRQGHVSK</sequence>
<evidence type="ECO:0000313" key="8">
    <source>
        <dbReference type="EMBL" id="RAR12540.1"/>
    </source>
</evidence>
<keyword evidence="4 6" id="KW-0479">Metal-binding</keyword>
<dbReference type="Proteomes" id="UP000249619">
    <property type="component" value="Unassembled WGS sequence"/>
</dbReference>
<dbReference type="CDD" id="cd11040">
    <property type="entry name" value="CYP7_CYP8-like"/>
    <property type="match status" value="1"/>
</dbReference>
<evidence type="ECO:0000256" key="3">
    <source>
        <dbReference type="ARBA" id="ARBA00022617"/>
    </source>
</evidence>
<evidence type="ECO:0000256" key="2">
    <source>
        <dbReference type="ARBA" id="ARBA00010617"/>
    </source>
</evidence>
<evidence type="ECO:0000256" key="7">
    <source>
        <dbReference type="RuleBase" id="RU000461"/>
    </source>
</evidence>